<evidence type="ECO:0008006" key="4">
    <source>
        <dbReference type="Google" id="ProtNLM"/>
    </source>
</evidence>
<evidence type="ECO:0000313" key="2">
    <source>
        <dbReference type="EMBL" id="TWF95643.1"/>
    </source>
</evidence>
<reference evidence="2 3" key="1">
    <citation type="submission" date="2019-06" db="EMBL/GenBank/DDBJ databases">
        <title>Sequencing the genomes of 1000 actinobacteria strains.</title>
        <authorList>
            <person name="Klenk H.-P."/>
        </authorList>
    </citation>
    <scope>NUCLEOTIDE SEQUENCE [LARGE SCALE GENOMIC DNA]</scope>
    <source>
        <strain evidence="2 3">DSM 46699</strain>
    </source>
</reference>
<feature type="transmembrane region" description="Helical" evidence="1">
    <location>
        <begin position="167"/>
        <end position="187"/>
    </location>
</feature>
<proteinExistence type="predicted"/>
<comment type="caution">
    <text evidence="2">The sequence shown here is derived from an EMBL/GenBank/DDBJ whole genome shotgun (WGS) entry which is preliminary data.</text>
</comment>
<keyword evidence="1" id="KW-0472">Membrane</keyword>
<accession>A0A561U8G5</accession>
<sequence>MFWVAWRQQWVQLLVLASLLVVGAIAMVLLRLDAEAAIVERGIAHCLVDKWFVEPGCRQSVQDFQEVHYDRIKYAELVLSSMPLLLGVFCAAPLLARELESGTHVLALSQSVGRMRWLAVKLAVALVPAVAVLAGLSAVLQQWLASVGWLGPAKEGLYAALNFDNNGVLPVVYTVFAYLLGVWAGVATRRTVPAMLIAGAGYVVLRFAGVVLLRRQLATGLGGEEGHSYTTLLAPEHFWSMQSVEAVVFVVVAGALLADAVRRLRGNAMMR</sequence>
<gene>
    <name evidence="2" type="ORF">FHU35_12641</name>
</gene>
<protein>
    <recommendedName>
        <fullName evidence="4">ABC-2 family transporter</fullName>
    </recommendedName>
</protein>
<feature type="transmembrane region" description="Helical" evidence="1">
    <location>
        <begin position="238"/>
        <end position="261"/>
    </location>
</feature>
<keyword evidence="1" id="KW-1133">Transmembrane helix</keyword>
<feature type="transmembrane region" description="Helical" evidence="1">
    <location>
        <begin position="117"/>
        <end position="140"/>
    </location>
</feature>
<name>A0A561U8G5_9PSEU</name>
<dbReference type="AlphaFoldDB" id="A0A561U8G5"/>
<feature type="transmembrane region" description="Helical" evidence="1">
    <location>
        <begin position="12"/>
        <end position="32"/>
    </location>
</feature>
<dbReference type="OrthoDB" id="3579673at2"/>
<evidence type="ECO:0000256" key="1">
    <source>
        <dbReference type="SAM" id="Phobius"/>
    </source>
</evidence>
<keyword evidence="1" id="KW-0812">Transmembrane</keyword>
<feature type="transmembrane region" description="Helical" evidence="1">
    <location>
        <begin position="194"/>
        <end position="213"/>
    </location>
</feature>
<keyword evidence="3" id="KW-1185">Reference proteome</keyword>
<dbReference type="RefSeq" id="WP_145738701.1">
    <property type="nucleotide sequence ID" value="NZ_VIWX01000002.1"/>
</dbReference>
<dbReference type="Proteomes" id="UP000316184">
    <property type="component" value="Unassembled WGS sequence"/>
</dbReference>
<evidence type="ECO:0000313" key="3">
    <source>
        <dbReference type="Proteomes" id="UP000316184"/>
    </source>
</evidence>
<dbReference type="EMBL" id="VIWX01000002">
    <property type="protein sequence ID" value="TWF95643.1"/>
    <property type="molecule type" value="Genomic_DNA"/>
</dbReference>
<organism evidence="2 3">
    <name type="scientific">Saccharopolyspora dendranthemae</name>
    <dbReference type="NCBI Taxonomy" id="1181886"/>
    <lineage>
        <taxon>Bacteria</taxon>
        <taxon>Bacillati</taxon>
        <taxon>Actinomycetota</taxon>
        <taxon>Actinomycetes</taxon>
        <taxon>Pseudonocardiales</taxon>
        <taxon>Pseudonocardiaceae</taxon>
        <taxon>Saccharopolyspora</taxon>
    </lineage>
</organism>